<sequence length="260" mass="28703">MSKHLIRVLNLGKRSFDDVLRTQEVLRQRVIAQNSISHQRSLFPFTNDVRGDGYPGEPENFLILVEHWPVYTAGLRDKAFSQEDANKLKALGAEVYRTNRGGLATFHGPGQLVAYPILNLKAMGFGLKEYVARLEHTLVQTCAAVGVSAKTTDETGVWVDDRKIGSIGVNAKRYVTLHGVALNCSVDLSWFDHITPCGLEGVEMTSLSKETGEEINVSETERHFLSSFSKVFETSPSSVSDYVPAAIADAKNTPMNARVF</sequence>
<comment type="subcellular location">
    <subcellularLocation>
        <location evidence="1 6">Mitochondrion</location>
    </subcellularLocation>
</comment>
<dbReference type="SUPFAM" id="SSF55681">
    <property type="entry name" value="Class II aaRS and biotin synthetases"/>
    <property type="match status" value="1"/>
</dbReference>
<dbReference type="InterPro" id="IPR000544">
    <property type="entry name" value="Octanoyltransferase"/>
</dbReference>
<dbReference type="GO" id="GO:0033819">
    <property type="term" value="F:lipoyl(octanoyl) transferase activity"/>
    <property type="evidence" value="ECO:0007669"/>
    <property type="project" value="UniProtKB-EC"/>
</dbReference>
<feature type="site" description="Lowers pKa of active site Cys" evidence="9">
    <location>
        <position position="163"/>
    </location>
</feature>
<dbReference type="InterPro" id="IPR045864">
    <property type="entry name" value="aa-tRNA-synth_II/BPL/LPL"/>
</dbReference>
<evidence type="ECO:0000256" key="3">
    <source>
        <dbReference type="ARBA" id="ARBA00007907"/>
    </source>
</evidence>
<dbReference type="PIRSF" id="PIRSF016262">
    <property type="entry name" value="LPLase"/>
    <property type="match status" value="1"/>
</dbReference>
<dbReference type="Pfam" id="PF21948">
    <property type="entry name" value="LplA-B_cat"/>
    <property type="match status" value="1"/>
</dbReference>
<feature type="active site" description="Acyl-thioester intermediate" evidence="7">
    <location>
        <position position="197"/>
    </location>
</feature>
<evidence type="ECO:0000313" key="12">
    <source>
        <dbReference type="Proteomes" id="UP000593567"/>
    </source>
</evidence>
<dbReference type="AlphaFoldDB" id="A0A7J7KA38"/>
<dbReference type="EMBL" id="VXIV02000865">
    <property type="protein sequence ID" value="KAF6035532.1"/>
    <property type="molecule type" value="Genomic_DNA"/>
</dbReference>
<evidence type="ECO:0000256" key="6">
    <source>
        <dbReference type="PIRNR" id="PIRNR016262"/>
    </source>
</evidence>
<dbReference type="UniPathway" id="UPA00538">
    <property type="reaction ID" value="UER00592"/>
</dbReference>
<reference evidence="11" key="1">
    <citation type="submission" date="2020-06" db="EMBL/GenBank/DDBJ databases">
        <title>Draft genome of Bugula neritina, a colonial animal packing powerful symbionts and potential medicines.</title>
        <authorList>
            <person name="Rayko M."/>
        </authorList>
    </citation>
    <scope>NUCLEOTIDE SEQUENCE [LARGE SCALE GENOMIC DNA]</scope>
    <source>
        <strain evidence="11">Kwan_BN1</strain>
    </source>
</reference>
<dbReference type="GO" id="GO:0005739">
    <property type="term" value="C:mitochondrion"/>
    <property type="evidence" value="ECO:0007669"/>
    <property type="project" value="UniProtKB-SubCell"/>
</dbReference>
<comment type="similarity">
    <text evidence="3 6">Belongs to the LipB family.</text>
</comment>
<dbReference type="GO" id="GO:0009249">
    <property type="term" value="P:protein lipoylation"/>
    <property type="evidence" value="ECO:0007669"/>
    <property type="project" value="InterPro"/>
</dbReference>
<keyword evidence="4 6" id="KW-0808">Transferase</keyword>
<dbReference type="InterPro" id="IPR004143">
    <property type="entry name" value="BPL_LPL_catalytic"/>
</dbReference>
<keyword evidence="6" id="KW-0496">Mitochondrion</keyword>
<dbReference type="NCBIfam" id="TIGR00214">
    <property type="entry name" value="lipB"/>
    <property type="match status" value="1"/>
</dbReference>
<name>A0A7J7KA38_BUGNE</name>
<evidence type="ECO:0000256" key="4">
    <source>
        <dbReference type="ARBA" id="ARBA00022679"/>
    </source>
</evidence>
<dbReference type="OrthoDB" id="19908at2759"/>
<feature type="binding site" evidence="8">
    <location>
        <begin position="100"/>
        <end position="107"/>
    </location>
    <ligand>
        <name>substrate</name>
    </ligand>
</feature>
<keyword evidence="5 6" id="KW-0012">Acyltransferase</keyword>
<evidence type="ECO:0000256" key="8">
    <source>
        <dbReference type="PIRSR" id="PIRSR016262-2"/>
    </source>
</evidence>
<dbReference type="NCBIfam" id="NF010925">
    <property type="entry name" value="PRK14345.1"/>
    <property type="match status" value="1"/>
</dbReference>
<proteinExistence type="inferred from homology"/>
<dbReference type="InterPro" id="IPR020605">
    <property type="entry name" value="Octanoyltransferase_CS"/>
</dbReference>
<evidence type="ECO:0000256" key="5">
    <source>
        <dbReference type="ARBA" id="ARBA00023315"/>
    </source>
</evidence>
<dbReference type="EC" id="2.3.1.181" evidence="6"/>
<evidence type="ECO:0000313" key="11">
    <source>
        <dbReference type="EMBL" id="KAF6035532.1"/>
    </source>
</evidence>
<evidence type="ECO:0000256" key="1">
    <source>
        <dbReference type="ARBA" id="ARBA00004173"/>
    </source>
</evidence>
<evidence type="ECO:0000259" key="10">
    <source>
        <dbReference type="PROSITE" id="PS51733"/>
    </source>
</evidence>
<gene>
    <name evidence="11" type="ORF">EB796_006165</name>
</gene>
<accession>A0A7J7KA38</accession>
<dbReference type="FunFam" id="3.30.930.10:FF:000035">
    <property type="entry name" value="Putative lipoyltransferase 2, mitochondrial"/>
    <property type="match status" value="1"/>
</dbReference>
<dbReference type="PROSITE" id="PS51733">
    <property type="entry name" value="BPL_LPL_CATALYTIC"/>
    <property type="match status" value="1"/>
</dbReference>
<feature type="domain" description="BPL/LPL catalytic" evidence="10">
    <location>
        <begin position="56"/>
        <end position="236"/>
    </location>
</feature>
<comment type="catalytic activity">
    <reaction evidence="6">
        <text>octanoyl-[ACP] + L-lysyl-[protein] = N(6)-octanoyl-L-lysyl-[protein] + holo-[ACP] + H(+)</text>
        <dbReference type="Rhea" id="RHEA:17665"/>
        <dbReference type="Rhea" id="RHEA-COMP:9636"/>
        <dbReference type="Rhea" id="RHEA-COMP:9685"/>
        <dbReference type="Rhea" id="RHEA-COMP:9752"/>
        <dbReference type="Rhea" id="RHEA-COMP:9928"/>
        <dbReference type="ChEBI" id="CHEBI:15378"/>
        <dbReference type="ChEBI" id="CHEBI:29969"/>
        <dbReference type="ChEBI" id="CHEBI:64479"/>
        <dbReference type="ChEBI" id="CHEBI:78463"/>
        <dbReference type="ChEBI" id="CHEBI:78809"/>
        <dbReference type="EC" id="2.3.1.181"/>
    </reaction>
</comment>
<dbReference type="Proteomes" id="UP000593567">
    <property type="component" value="Unassembled WGS sequence"/>
</dbReference>
<evidence type="ECO:0000256" key="9">
    <source>
        <dbReference type="PIRSR" id="PIRSR016262-3"/>
    </source>
</evidence>
<dbReference type="PROSITE" id="PS01313">
    <property type="entry name" value="LIPB"/>
    <property type="match status" value="1"/>
</dbReference>
<evidence type="ECO:0000256" key="7">
    <source>
        <dbReference type="PIRSR" id="PIRSR016262-1"/>
    </source>
</evidence>
<organism evidence="11 12">
    <name type="scientific">Bugula neritina</name>
    <name type="common">Brown bryozoan</name>
    <name type="synonym">Sertularia neritina</name>
    <dbReference type="NCBI Taxonomy" id="10212"/>
    <lineage>
        <taxon>Eukaryota</taxon>
        <taxon>Metazoa</taxon>
        <taxon>Spiralia</taxon>
        <taxon>Lophotrochozoa</taxon>
        <taxon>Bryozoa</taxon>
        <taxon>Gymnolaemata</taxon>
        <taxon>Cheilostomatida</taxon>
        <taxon>Flustrina</taxon>
        <taxon>Buguloidea</taxon>
        <taxon>Bugulidae</taxon>
        <taxon>Bugula</taxon>
    </lineage>
</organism>
<dbReference type="Gene3D" id="3.30.930.10">
    <property type="entry name" value="Bira Bifunctional Protein, Domain 2"/>
    <property type="match status" value="1"/>
</dbReference>
<dbReference type="PANTHER" id="PTHR10993">
    <property type="entry name" value="OCTANOYLTRANSFERASE"/>
    <property type="match status" value="1"/>
</dbReference>
<evidence type="ECO:0000256" key="2">
    <source>
        <dbReference type="ARBA" id="ARBA00004821"/>
    </source>
</evidence>
<comment type="pathway">
    <text evidence="2 6">Protein modification; protein lipoylation via endogenous pathway; protein N(6)-(lipoyl)lysine from octanoyl-[acyl-carrier-protein]: step 1/2.</text>
</comment>
<feature type="binding site" evidence="8">
    <location>
        <begin position="179"/>
        <end position="181"/>
    </location>
    <ligand>
        <name>substrate</name>
    </ligand>
</feature>
<feature type="binding site" evidence="8">
    <location>
        <begin position="166"/>
        <end position="168"/>
    </location>
    <ligand>
        <name>substrate</name>
    </ligand>
</feature>
<comment type="function">
    <text evidence="6">Catalyzes the transfer of endogenously produced octanoic acid from octanoyl-acyl-carrier-protein onto the lipoyl domains of lipoate-dependent enzymes. Lipoyl-ACP can also act as a substrate although octanoyl-ACP is likely to be the physiological substrate.</text>
</comment>
<dbReference type="HAMAP" id="MF_00013">
    <property type="entry name" value="LipB"/>
    <property type="match status" value="1"/>
</dbReference>
<protein>
    <recommendedName>
        <fullName evidence="6">Octanoyl-[acyl-carrier-protein]:protein N-octanoyltransferase LIPT2, mitochondrial</fullName>
        <ecNumber evidence="6">2.3.1.181</ecNumber>
    </recommendedName>
</protein>
<dbReference type="CDD" id="cd16444">
    <property type="entry name" value="LipB"/>
    <property type="match status" value="1"/>
</dbReference>
<comment type="caution">
    <text evidence="11">The sequence shown here is derived from an EMBL/GenBank/DDBJ whole genome shotgun (WGS) entry which is preliminary data.</text>
</comment>
<keyword evidence="12" id="KW-1185">Reference proteome</keyword>
<dbReference type="PANTHER" id="PTHR10993:SF7">
    <property type="entry name" value="LIPOYLTRANSFERASE 2, MITOCHONDRIAL-RELATED"/>
    <property type="match status" value="1"/>
</dbReference>